<sequence length="281" mass="31512">MYKETMKISRDSLKADCTKCFALCCTALNIIASSDFAINKPAGAACLNLQKDFRCRIHQNLRDNGFKGCTVYDCLGAGQKVSQDTFNGQSWQEDPEIAKKMFSVFPIMEQLYEMMAFIAEALTYRVSDSLHIQLNKQLEKLQCLTNMDADELLSLDIGSCRIPVNELLLETSEYIRSELSSKVFKIKKGKQCRGVDWVGKNLKGKDLRTTDLRGAYLIAADLQNSDLRGVDFIGADLRDVNVSGANLSTSMFLTQMQINSAKGNQKTILPTHIQRPSHWVD</sequence>
<dbReference type="Gene3D" id="2.160.20.80">
    <property type="entry name" value="E3 ubiquitin-protein ligase SopA"/>
    <property type="match status" value="1"/>
</dbReference>
<dbReference type="eggNOG" id="COG1357">
    <property type="taxonomic scope" value="Bacteria"/>
</dbReference>
<protein>
    <recommendedName>
        <fullName evidence="3">Pentapeptide repeat-containing protein</fullName>
    </recommendedName>
</protein>
<dbReference type="InterPro" id="IPR001646">
    <property type="entry name" value="5peptide_repeat"/>
</dbReference>
<gene>
    <name evidence="1" type="ORF">CD32_21635</name>
</gene>
<dbReference type="OrthoDB" id="154708at2"/>
<organism evidence="1 2">
    <name type="scientific">Lysinibacillus odysseyi 34hs-1 = NBRC 100172</name>
    <dbReference type="NCBI Taxonomy" id="1220589"/>
    <lineage>
        <taxon>Bacteria</taxon>
        <taxon>Bacillati</taxon>
        <taxon>Bacillota</taxon>
        <taxon>Bacilli</taxon>
        <taxon>Bacillales</taxon>
        <taxon>Bacillaceae</taxon>
        <taxon>Lysinibacillus</taxon>
    </lineage>
</organism>
<accession>A0A0A3J4D1</accession>
<evidence type="ECO:0000313" key="2">
    <source>
        <dbReference type="Proteomes" id="UP000030437"/>
    </source>
</evidence>
<dbReference type="Proteomes" id="UP000030437">
    <property type="component" value="Unassembled WGS sequence"/>
</dbReference>
<comment type="caution">
    <text evidence="1">The sequence shown here is derived from an EMBL/GenBank/DDBJ whole genome shotgun (WGS) entry which is preliminary data.</text>
</comment>
<dbReference type="RefSeq" id="WP_036158957.1">
    <property type="nucleotide sequence ID" value="NZ_AVCX01000001.1"/>
</dbReference>
<name>A0A0A3J4D1_9BACI</name>
<proteinExistence type="predicted"/>
<reference evidence="1 2" key="1">
    <citation type="submission" date="2014-02" db="EMBL/GenBank/DDBJ databases">
        <title>Draft genome sequence of Lysinibacillus odysseyi NBRC 100172.</title>
        <authorList>
            <person name="Zhang F."/>
            <person name="Wang G."/>
            <person name="Zhang L."/>
        </authorList>
    </citation>
    <scope>NUCLEOTIDE SEQUENCE [LARGE SCALE GENOMIC DNA]</scope>
    <source>
        <strain evidence="1 2">NBRC 100172</strain>
    </source>
</reference>
<dbReference type="AlphaFoldDB" id="A0A0A3J4D1"/>
<dbReference type="STRING" id="1220589.CD32_21635"/>
<keyword evidence="2" id="KW-1185">Reference proteome</keyword>
<dbReference type="SUPFAM" id="SSF141571">
    <property type="entry name" value="Pentapeptide repeat-like"/>
    <property type="match status" value="1"/>
</dbReference>
<evidence type="ECO:0000313" key="1">
    <source>
        <dbReference type="EMBL" id="KGR81912.1"/>
    </source>
</evidence>
<dbReference type="Pfam" id="PF00805">
    <property type="entry name" value="Pentapeptide"/>
    <property type="match status" value="1"/>
</dbReference>
<evidence type="ECO:0008006" key="3">
    <source>
        <dbReference type="Google" id="ProtNLM"/>
    </source>
</evidence>
<dbReference type="EMBL" id="JPVP01000060">
    <property type="protein sequence ID" value="KGR81912.1"/>
    <property type="molecule type" value="Genomic_DNA"/>
</dbReference>